<accession>W4LC21</accession>
<evidence type="ECO:0000256" key="4">
    <source>
        <dbReference type="ARBA" id="ARBA00022989"/>
    </source>
</evidence>
<feature type="transmembrane region" description="Helical" evidence="6">
    <location>
        <begin position="6"/>
        <end position="27"/>
    </location>
</feature>
<keyword evidence="5 6" id="KW-0472">Membrane</keyword>
<feature type="transmembrane region" description="Helical" evidence="6">
    <location>
        <begin position="608"/>
        <end position="630"/>
    </location>
</feature>
<feature type="transmembrane region" description="Helical" evidence="6">
    <location>
        <begin position="339"/>
        <end position="360"/>
    </location>
</feature>
<evidence type="ECO:0000313" key="9">
    <source>
        <dbReference type="Proteomes" id="UP000019140"/>
    </source>
</evidence>
<protein>
    <recommendedName>
        <fullName evidence="7">Cache domain-containing protein</fullName>
    </recommendedName>
</protein>
<feature type="non-terminal residue" evidence="8">
    <location>
        <position position="640"/>
    </location>
</feature>
<feature type="transmembrane region" description="Helical" evidence="6">
    <location>
        <begin position="580"/>
        <end position="602"/>
    </location>
</feature>
<sequence length="640" mass="73566">MSRKRHYFFLLLIIGLVNGLVTIYLAYHFVQGIRETKNASFQFARNNADQISEKVNHELRRMKKLADQFSKDLTHGFIESYQVRDRIQNDIKDFPEIFGFGLAFARGVYQPDKLYAPFYKKDKKGKFEFIQVEEAYDYTDDALDAATWYRNALSAPNGVLWTGPSFGKATQAWLIDYMALFYEDDRREVINGVVYITHTLETLTDLVQSIDVGEEGFSYIVSETGEYIAHPNAAMVQKSIFETADELGSSQLREIGERALRGETFHVKSTDPSTKRPTWTFHRPLDSGWSLGVVFDRTIGQKRPHAFVRPLIGIVLSAIPLLTVLAVALLFRWNRSLEFGLWGTSITVSFLFALSIIFLWHISIRYPQRDPSQNVLVSQAHVEASLARVGADFKRKNLSPPVRIPTGVVLETIDFSTTSKSMTSGYIWQKYPLHLPDDIERGILLTDVVDEHEIEELYRVREKEHELIVWFFRTPLRQRPTVETFPLDEGTIRLQIWPRTLSSQIVLVPDLDGYEFMFPSQQPGLVDTLVLRSWRVQRTFFSYRYDHYHANFGSRNLIREREIPDLYFNVIVQRSVLSPIIAYAVPMVVVAALLFATLIIRAENSFNILGHTASLFFVLAISQVALRGYLAVPQVVYLVF</sequence>
<comment type="subcellular location">
    <subcellularLocation>
        <location evidence="1">Cell membrane</location>
        <topology evidence="1">Multi-pass membrane protein</topology>
    </subcellularLocation>
</comment>
<dbReference type="EMBL" id="AZHX01002303">
    <property type="protein sequence ID" value="ETW95537.1"/>
    <property type="molecule type" value="Genomic_DNA"/>
</dbReference>
<dbReference type="HOGENOM" id="CLU_395681_0_0_7"/>
<feature type="domain" description="Cache" evidence="7">
    <location>
        <begin position="48"/>
        <end position="293"/>
    </location>
</feature>
<feature type="transmembrane region" description="Helical" evidence="6">
    <location>
        <begin position="311"/>
        <end position="333"/>
    </location>
</feature>
<organism evidence="8 9">
    <name type="scientific">Candidatus Entotheonella gemina</name>
    <dbReference type="NCBI Taxonomy" id="1429439"/>
    <lineage>
        <taxon>Bacteria</taxon>
        <taxon>Pseudomonadati</taxon>
        <taxon>Nitrospinota/Tectimicrobiota group</taxon>
        <taxon>Candidatus Tectimicrobiota</taxon>
        <taxon>Candidatus Entotheonellia</taxon>
        <taxon>Candidatus Entotheonellales</taxon>
        <taxon>Candidatus Entotheonellaceae</taxon>
        <taxon>Candidatus Entotheonella</taxon>
    </lineage>
</organism>
<evidence type="ECO:0000256" key="1">
    <source>
        <dbReference type="ARBA" id="ARBA00004651"/>
    </source>
</evidence>
<evidence type="ECO:0000256" key="3">
    <source>
        <dbReference type="ARBA" id="ARBA00022692"/>
    </source>
</evidence>
<dbReference type="GO" id="GO:0005886">
    <property type="term" value="C:plasma membrane"/>
    <property type="evidence" value="ECO:0007669"/>
    <property type="project" value="UniProtKB-SubCell"/>
</dbReference>
<keyword evidence="3 6" id="KW-0812">Transmembrane</keyword>
<keyword evidence="4 6" id="KW-1133">Transmembrane helix</keyword>
<evidence type="ECO:0000259" key="7">
    <source>
        <dbReference type="Pfam" id="PF02743"/>
    </source>
</evidence>
<keyword evidence="2" id="KW-1003">Cell membrane</keyword>
<dbReference type="CDD" id="cd12912">
    <property type="entry name" value="PDC2_MCP_like"/>
    <property type="match status" value="1"/>
</dbReference>
<evidence type="ECO:0000256" key="5">
    <source>
        <dbReference type="ARBA" id="ARBA00023136"/>
    </source>
</evidence>
<comment type="caution">
    <text evidence="8">The sequence shown here is derived from an EMBL/GenBank/DDBJ whole genome shotgun (WGS) entry which is preliminary data.</text>
</comment>
<dbReference type="Proteomes" id="UP000019140">
    <property type="component" value="Unassembled WGS sequence"/>
</dbReference>
<dbReference type="Pfam" id="PF02743">
    <property type="entry name" value="dCache_1"/>
    <property type="match status" value="1"/>
</dbReference>
<evidence type="ECO:0000313" key="8">
    <source>
        <dbReference type="EMBL" id="ETW95537.1"/>
    </source>
</evidence>
<evidence type="ECO:0000256" key="2">
    <source>
        <dbReference type="ARBA" id="ARBA00022475"/>
    </source>
</evidence>
<evidence type="ECO:0000256" key="6">
    <source>
        <dbReference type="SAM" id="Phobius"/>
    </source>
</evidence>
<keyword evidence="9" id="KW-1185">Reference proteome</keyword>
<reference evidence="8 9" key="1">
    <citation type="journal article" date="2014" name="Nature">
        <title>An environmental bacterial taxon with a large and distinct metabolic repertoire.</title>
        <authorList>
            <person name="Wilson M.C."/>
            <person name="Mori T."/>
            <person name="Ruckert C."/>
            <person name="Uria A.R."/>
            <person name="Helf M.J."/>
            <person name="Takada K."/>
            <person name="Gernert C."/>
            <person name="Steffens U.A."/>
            <person name="Heycke N."/>
            <person name="Schmitt S."/>
            <person name="Rinke C."/>
            <person name="Helfrich E.J."/>
            <person name="Brachmann A.O."/>
            <person name="Gurgui C."/>
            <person name="Wakimoto T."/>
            <person name="Kracht M."/>
            <person name="Crusemann M."/>
            <person name="Hentschel U."/>
            <person name="Abe I."/>
            <person name="Matsunaga S."/>
            <person name="Kalinowski J."/>
            <person name="Takeyama H."/>
            <person name="Piel J."/>
        </authorList>
    </citation>
    <scope>NUCLEOTIDE SEQUENCE [LARGE SCALE GENOMIC DNA]</scope>
    <source>
        <strain evidence="9">TSY2</strain>
    </source>
</reference>
<dbReference type="AlphaFoldDB" id="W4LC21"/>
<dbReference type="Gene3D" id="3.30.450.20">
    <property type="entry name" value="PAS domain"/>
    <property type="match status" value="2"/>
</dbReference>
<proteinExistence type="predicted"/>
<name>W4LC21_9BACT</name>
<gene>
    <name evidence="8" type="ORF">ETSY2_47965</name>
</gene>
<dbReference type="InterPro" id="IPR033479">
    <property type="entry name" value="dCache_1"/>
</dbReference>